<dbReference type="InterPro" id="IPR006109">
    <property type="entry name" value="G3P_DH_NAD-dep_C"/>
</dbReference>
<evidence type="ECO:0000259" key="19">
    <source>
        <dbReference type="Pfam" id="PF01210"/>
    </source>
</evidence>
<gene>
    <name evidence="21" type="primary">GLY1</name>
    <name evidence="21" type="ORF">MA16_Dca005045</name>
</gene>
<dbReference type="STRING" id="906689.A0A2I0WGQ9"/>
<dbReference type="AlphaFoldDB" id="A0A2I0WGQ9"/>
<feature type="region of interest" description="Disordered" evidence="18">
    <location>
        <begin position="43"/>
        <end position="62"/>
    </location>
</feature>
<protein>
    <recommendedName>
        <fullName evidence="17">Glycerol-3-phosphate dehydrogenase [NAD(+)]</fullName>
        <ecNumber evidence="17">1.1.1.8</ecNumber>
    </recommendedName>
</protein>
<evidence type="ECO:0000256" key="7">
    <source>
        <dbReference type="ARBA" id="ARBA00022946"/>
    </source>
</evidence>
<dbReference type="InterPro" id="IPR013328">
    <property type="entry name" value="6PGD_dom2"/>
</dbReference>
<keyword evidence="6" id="KW-0934">Plastid</keyword>
<dbReference type="Pfam" id="PF07479">
    <property type="entry name" value="NAD_Gly3P_dh_C"/>
    <property type="match status" value="1"/>
</dbReference>
<keyword evidence="11" id="KW-0594">Phospholipid biosynthesis</keyword>
<evidence type="ECO:0000256" key="3">
    <source>
        <dbReference type="ARBA" id="ARBA00011009"/>
    </source>
</evidence>
<keyword evidence="12" id="KW-1208">Phospholipid metabolism</keyword>
<feature type="domain" description="Glycerol-3-phosphate dehydrogenase NAD-dependent N-terminal" evidence="19">
    <location>
        <begin position="97"/>
        <end position="247"/>
    </location>
</feature>
<reference evidence="21 22" key="2">
    <citation type="journal article" date="2017" name="Nature">
        <title>The Apostasia genome and the evolution of orchids.</title>
        <authorList>
            <person name="Zhang G.Q."/>
            <person name="Liu K.W."/>
            <person name="Li Z."/>
            <person name="Lohaus R."/>
            <person name="Hsiao Y.Y."/>
            <person name="Niu S.C."/>
            <person name="Wang J.Y."/>
            <person name="Lin Y.C."/>
            <person name="Xu Q."/>
            <person name="Chen L.J."/>
            <person name="Yoshida K."/>
            <person name="Fujiwara S."/>
            <person name="Wang Z.W."/>
            <person name="Zhang Y.Q."/>
            <person name="Mitsuda N."/>
            <person name="Wang M."/>
            <person name="Liu G.H."/>
            <person name="Pecoraro L."/>
            <person name="Huang H.X."/>
            <person name="Xiao X.J."/>
            <person name="Lin M."/>
            <person name="Wu X.Y."/>
            <person name="Wu W.L."/>
            <person name="Chen Y.Y."/>
            <person name="Chang S.B."/>
            <person name="Sakamoto S."/>
            <person name="Ohme-Takagi M."/>
            <person name="Yagi M."/>
            <person name="Zeng S.J."/>
            <person name="Shen C.Y."/>
            <person name="Yeh C.M."/>
            <person name="Luo Y.B."/>
            <person name="Tsai W.C."/>
            <person name="Van de Peer Y."/>
            <person name="Liu Z.J."/>
        </authorList>
    </citation>
    <scope>NUCLEOTIDE SEQUENCE [LARGE SCALE GENOMIC DNA]</scope>
    <source>
        <tissue evidence="21">The whole plant</tissue>
    </source>
</reference>
<dbReference type="FunFam" id="3.40.50.720:FF:000019">
    <property type="entry name" value="Glycerol-3-phosphate dehydrogenase [NAD(P)+]"/>
    <property type="match status" value="1"/>
</dbReference>
<evidence type="ECO:0000256" key="14">
    <source>
        <dbReference type="ARBA" id="ARBA00037925"/>
    </source>
</evidence>
<dbReference type="GO" id="GO:0005829">
    <property type="term" value="C:cytosol"/>
    <property type="evidence" value="ECO:0007669"/>
    <property type="project" value="TreeGrafter"/>
</dbReference>
<dbReference type="Proteomes" id="UP000233837">
    <property type="component" value="Unassembled WGS sequence"/>
</dbReference>
<dbReference type="GO" id="GO:0009507">
    <property type="term" value="C:chloroplast"/>
    <property type="evidence" value="ECO:0007669"/>
    <property type="project" value="UniProtKB-SubCell"/>
</dbReference>
<dbReference type="PROSITE" id="PS00957">
    <property type="entry name" value="NAD_G3PDH"/>
    <property type="match status" value="1"/>
</dbReference>
<evidence type="ECO:0000256" key="18">
    <source>
        <dbReference type="SAM" id="MobiDB-lite"/>
    </source>
</evidence>
<dbReference type="GO" id="GO:0046168">
    <property type="term" value="P:glycerol-3-phosphate catabolic process"/>
    <property type="evidence" value="ECO:0007669"/>
    <property type="project" value="UniProtKB-UniRule"/>
</dbReference>
<accession>A0A2I0WGQ9</accession>
<dbReference type="InterPro" id="IPR011128">
    <property type="entry name" value="G3P_DH_NAD-dep_N"/>
</dbReference>
<dbReference type="InterPro" id="IPR036291">
    <property type="entry name" value="NAD(P)-bd_dom_sf"/>
</dbReference>
<evidence type="ECO:0000256" key="15">
    <source>
        <dbReference type="ARBA" id="ARBA00048683"/>
    </source>
</evidence>
<comment type="pathway">
    <text evidence="13">Phospholipid metabolism.</text>
</comment>
<dbReference type="Gene3D" id="1.10.1040.10">
    <property type="entry name" value="N-(1-d-carboxylethyl)-l-norvaline Dehydrogenase, domain 2"/>
    <property type="match status" value="1"/>
</dbReference>
<dbReference type="Gene3D" id="3.40.50.720">
    <property type="entry name" value="NAD(P)-binding Rossmann-like Domain"/>
    <property type="match status" value="1"/>
</dbReference>
<dbReference type="EMBL" id="KZ502668">
    <property type="protein sequence ID" value="PKU74854.1"/>
    <property type="molecule type" value="Genomic_DNA"/>
</dbReference>
<evidence type="ECO:0000259" key="20">
    <source>
        <dbReference type="Pfam" id="PF07479"/>
    </source>
</evidence>
<sequence length="458" mass="49266">MASLHSYSSLSPLSPSPDHCPIKPPFIPFVSRTVAVLNLGSAPAEEGKNPISSAVSGGREGGRDQRRAVRIAWEKLVRWSRSWRSKARSDVLEQTKKVAVLGGGSFGTAMAAHLAGKKAEMEVAMLVRDEQCCHLINETHHNCKYFPDFKLPDNVVATTSPKDALLGADFCLHAVPVQFSSSFLEGISWHVDPNLPFISLSKGLELNTLRMMSQIIPQALKNPRQPFIVLSGPSFAVELMKKLPTGHNIIIHILNLVAMVAASKDKKLANAVQQLLASPNLRISSSSDVTGVEITGALKNVLAIAAGIVEGMNLGNNCMAALVAQGCSEIRWLATKMGAKPTTLTGLSGSGDIMLTCFVNLSRNRTVGLRLGSGERLEDILNSMNQVAEGVSTAGAVIALAQKYHVKMPVLTAVARIIDNELTPKKAVMELMSLPQVFFDSLTIVHLGYVWDGLFTTS</sequence>
<comment type="subcellular location">
    <subcellularLocation>
        <location evidence="1">Plastid</location>
        <location evidence="1">Chloroplast</location>
    </subcellularLocation>
</comment>
<dbReference type="GO" id="GO:0008654">
    <property type="term" value="P:phospholipid biosynthetic process"/>
    <property type="evidence" value="ECO:0007669"/>
    <property type="project" value="UniProtKB-KW"/>
</dbReference>
<dbReference type="EC" id="1.1.1.8" evidence="17"/>
<dbReference type="SUPFAM" id="SSF51735">
    <property type="entry name" value="NAD(P)-binding Rossmann-fold domains"/>
    <property type="match status" value="1"/>
</dbReference>
<keyword evidence="9 16" id="KW-0520">NAD</keyword>
<name>A0A2I0WGQ9_9ASPA</name>
<evidence type="ECO:0000313" key="21">
    <source>
        <dbReference type="EMBL" id="PKU74854.1"/>
    </source>
</evidence>
<evidence type="ECO:0000256" key="11">
    <source>
        <dbReference type="ARBA" id="ARBA00023209"/>
    </source>
</evidence>
<evidence type="ECO:0000256" key="6">
    <source>
        <dbReference type="ARBA" id="ARBA00022640"/>
    </source>
</evidence>
<comment type="similarity">
    <text evidence="3 16">Belongs to the NAD-dependent glycerol-3-phosphate dehydrogenase family.</text>
</comment>
<dbReference type="HAMAP" id="MF_00394">
    <property type="entry name" value="NAD_Glyc3P_dehydrog"/>
    <property type="match status" value="1"/>
</dbReference>
<evidence type="ECO:0000256" key="4">
    <source>
        <dbReference type="ARBA" id="ARBA00022516"/>
    </source>
</evidence>
<keyword evidence="4" id="KW-0444">Lipid biosynthesis</keyword>
<dbReference type="InterPro" id="IPR008927">
    <property type="entry name" value="6-PGluconate_DH-like_C_sf"/>
</dbReference>
<evidence type="ECO:0000256" key="8">
    <source>
        <dbReference type="ARBA" id="ARBA00023002"/>
    </source>
</evidence>
<dbReference type="NCBIfam" id="NF000940">
    <property type="entry name" value="PRK00094.1-2"/>
    <property type="match status" value="1"/>
</dbReference>
<evidence type="ECO:0000256" key="5">
    <source>
        <dbReference type="ARBA" id="ARBA00022528"/>
    </source>
</evidence>
<keyword evidence="10" id="KW-0443">Lipid metabolism</keyword>
<dbReference type="FunFam" id="1.10.1040.10:FF:000031">
    <property type="entry name" value="Glycerol-3-phosphate dehydrogenase (NAD(P)(+))"/>
    <property type="match status" value="1"/>
</dbReference>
<organism evidence="21 22">
    <name type="scientific">Dendrobium catenatum</name>
    <dbReference type="NCBI Taxonomy" id="906689"/>
    <lineage>
        <taxon>Eukaryota</taxon>
        <taxon>Viridiplantae</taxon>
        <taxon>Streptophyta</taxon>
        <taxon>Embryophyta</taxon>
        <taxon>Tracheophyta</taxon>
        <taxon>Spermatophyta</taxon>
        <taxon>Magnoliopsida</taxon>
        <taxon>Liliopsida</taxon>
        <taxon>Asparagales</taxon>
        <taxon>Orchidaceae</taxon>
        <taxon>Epidendroideae</taxon>
        <taxon>Malaxideae</taxon>
        <taxon>Dendrobiinae</taxon>
        <taxon>Dendrobium</taxon>
    </lineage>
</organism>
<reference evidence="21 22" key="1">
    <citation type="journal article" date="2016" name="Sci. Rep.">
        <title>The Dendrobium catenatum Lindl. genome sequence provides insights into polysaccharide synthase, floral development and adaptive evolution.</title>
        <authorList>
            <person name="Zhang G.Q."/>
            <person name="Xu Q."/>
            <person name="Bian C."/>
            <person name="Tsai W.C."/>
            <person name="Yeh C.M."/>
            <person name="Liu K.W."/>
            <person name="Yoshida K."/>
            <person name="Zhang L.S."/>
            <person name="Chang S.B."/>
            <person name="Chen F."/>
            <person name="Shi Y."/>
            <person name="Su Y.Y."/>
            <person name="Zhang Y.Q."/>
            <person name="Chen L.J."/>
            <person name="Yin Y."/>
            <person name="Lin M."/>
            <person name="Huang H."/>
            <person name="Deng H."/>
            <person name="Wang Z.W."/>
            <person name="Zhu S.L."/>
            <person name="Zhao X."/>
            <person name="Deng C."/>
            <person name="Niu S.C."/>
            <person name="Huang J."/>
            <person name="Wang M."/>
            <person name="Liu G.H."/>
            <person name="Yang H.J."/>
            <person name="Xiao X.J."/>
            <person name="Hsiao Y.Y."/>
            <person name="Wu W.L."/>
            <person name="Chen Y.Y."/>
            <person name="Mitsuda N."/>
            <person name="Ohme-Takagi M."/>
            <person name="Luo Y.B."/>
            <person name="Van de Peer Y."/>
            <person name="Liu Z.J."/>
        </authorList>
    </citation>
    <scope>NUCLEOTIDE SEQUENCE [LARGE SCALE GENOMIC DNA]</scope>
    <source>
        <tissue evidence="21">The whole plant</tissue>
    </source>
</reference>
<comment type="catalytic activity">
    <reaction evidence="15 17">
        <text>sn-glycerol 3-phosphate + NAD(+) = dihydroxyacetone phosphate + NADH + H(+)</text>
        <dbReference type="Rhea" id="RHEA:11092"/>
        <dbReference type="ChEBI" id="CHEBI:15378"/>
        <dbReference type="ChEBI" id="CHEBI:57540"/>
        <dbReference type="ChEBI" id="CHEBI:57597"/>
        <dbReference type="ChEBI" id="CHEBI:57642"/>
        <dbReference type="ChEBI" id="CHEBI:57945"/>
        <dbReference type="EC" id="1.1.1.8"/>
    </reaction>
</comment>
<dbReference type="PANTHER" id="PTHR11728:SF1">
    <property type="entry name" value="GLYCEROL-3-PHOSPHATE DEHYDROGENASE [NAD(+)] 2, CHLOROPLASTIC"/>
    <property type="match status" value="1"/>
</dbReference>
<dbReference type="GO" id="GO:0141152">
    <property type="term" value="F:glycerol-3-phosphate dehydrogenase (NAD+) activity"/>
    <property type="evidence" value="ECO:0007669"/>
    <property type="project" value="UniProtKB-UniRule"/>
</dbReference>
<feature type="domain" description="Glycerol-3-phosphate dehydrogenase NAD-dependent C-terminal" evidence="20">
    <location>
        <begin position="288"/>
        <end position="428"/>
    </location>
</feature>
<keyword evidence="22" id="KW-1185">Reference proteome</keyword>
<comment type="pathway">
    <text evidence="2">Lipid metabolism.</text>
</comment>
<keyword evidence="8 16" id="KW-0560">Oxidoreductase</keyword>
<evidence type="ECO:0000256" key="2">
    <source>
        <dbReference type="ARBA" id="ARBA00005189"/>
    </source>
</evidence>
<evidence type="ECO:0000256" key="1">
    <source>
        <dbReference type="ARBA" id="ARBA00004229"/>
    </source>
</evidence>
<evidence type="ECO:0000256" key="10">
    <source>
        <dbReference type="ARBA" id="ARBA00023098"/>
    </source>
</evidence>
<comment type="pathway">
    <text evidence="14">Membrane lipid metabolism; glycerophospholipid metabolism.</text>
</comment>
<dbReference type="InterPro" id="IPR006168">
    <property type="entry name" value="G3P_DH_NAD-dep"/>
</dbReference>
<dbReference type="GO" id="GO:0005975">
    <property type="term" value="P:carbohydrate metabolic process"/>
    <property type="evidence" value="ECO:0007669"/>
    <property type="project" value="InterPro"/>
</dbReference>
<keyword evidence="5" id="KW-0150">Chloroplast</keyword>
<evidence type="ECO:0000256" key="9">
    <source>
        <dbReference type="ARBA" id="ARBA00023027"/>
    </source>
</evidence>
<evidence type="ECO:0000313" key="22">
    <source>
        <dbReference type="Proteomes" id="UP000233837"/>
    </source>
</evidence>
<dbReference type="Pfam" id="PF01210">
    <property type="entry name" value="NAD_Gly3P_dh_N"/>
    <property type="match status" value="1"/>
</dbReference>
<keyword evidence="7" id="KW-0809">Transit peptide</keyword>
<evidence type="ECO:0000256" key="13">
    <source>
        <dbReference type="ARBA" id="ARBA00025707"/>
    </source>
</evidence>
<evidence type="ECO:0000256" key="16">
    <source>
        <dbReference type="RuleBase" id="RU000437"/>
    </source>
</evidence>
<dbReference type="PRINTS" id="PR00077">
    <property type="entry name" value="GPDHDRGNASE"/>
</dbReference>
<proteinExistence type="inferred from homology"/>
<dbReference type="GO" id="GO:0051287">
    <property type="term" value="F:NAD binding"/>
    <property type="evidence" value="ECO:0007669"/>
    <property type="project" value="UniProtKB-UniRule"/>
</dbReference>
<dbReference type="NCBIfam" id="NF000942">
    <property type="entry name" value="PRK00094.1-4"/>
    <property type="match status" value="1"/>
</dbReference>
<evidence type="ECO:0000256" key="17">
    <source>
        <dbReference type="RuleBase" id="RU361243"/>
    </source>
</evidence>
<evidence type="ECO:0000256" key="12">
    <source>
        <dbReference type="ARBA" id="ARBA00023264"/>
    </source>
</evidence>
<dbReference type="PANTHER" id="PTHR11728">
    <property type="entry name" value="GLYCEROL-3-PHOSPHATE DEHYDROGENASE"/>
    <property type="match status" value="1"/>
</dbReference>
<dbReference type="SUPFAM" id="SSF48179">
    <property type="entry name" value="6-phosphogluconate dehydrogenase C-terminal domain-like"/>
    <property type="match status" value="1"/>
</dbReference>